<dbReference type="InterPro" id="IPR018079">
    <property type="entry name" value="Ribosomal_uS4_CS"/>
</dbReference>
<dbReference type="Proteomes" id="UP000034893">
    <property type="component" value="Unassembled WGS sequence"/>
</dbReference>
<dbReference type="GO" id="GO:0015935">
    <property type="term" value="C:small ribosomal subunit"/>
    <property type="evidence" value="ECO:0007669"/>
    <property type="project" value="InterPro"/>
</dbReference>
<evidence type="ECO:0000256" key="6">
    <source>
        <dbReference type="ARBA" id="ARBA00035254"/>
    </source>
</evidence>
<evidence type="ECO:0000313" key="12">
    <source>
        <dbReference type="Proteomes" id="UP000034893"/>
    </source>
</evidence>
<dbReference type="EMBL" id="LBVP01000009">
    <property type="protein sequence ID" value="KKQ89714.1"/>
    <property type="molecule type" value="Genomic_DNA"/>
</dbReference>
<dbReference type="PROSITE" id="PS50889">
    <property type="entry name" value="S4"/>
    <property type="match status" value="1"/>
</dbReference>
<protein>
    <recommendedName>
        <fullName evidence="6 7">Small ribosomal subunit protein uS4</fullName>
    </recommendedName>
</protein>
<evidence type="ECO:0000313" key="11">
    <source>
        <dbReference type="EMBL" id="KKQ89714.1"/>
    </source>
</evidence>
<proteinExistence type="inferred from homology"/>
<comment type="function">
    <text evidence="7">With S5 and S12 plays an important role in translational accuracy.</text>
</comment>
<evidence type="ECO:0000256" key="2">
    <source>
        <dbReference type="ARBA" id="ARBA00022730"/>
    </source>
</evidence>
<evidence type="ECO:0000256" key="5">
    <source>
        <dbReference type="ARBA" id="ARBA00023274"/>
    </source>
</evidence>
<dbReference type="CDD" id="cd00165">
    <property type="entry name" value="S4"/>
    <property type="match status" value="1"/>
</dbReference>
<keyword evidence="3 7" id="KW-0694">RNA-binding</keyword>
<dbReference type="SMART" id="SM00363">
    <property type="entry name" value="S4"/>
    <property type="match status" value="1"/>
</dbReference>
<dbReference type="GO" id="GO:0042274">
    <property type="term" value="P:ribosomal small subunit biogenesis"/>
    <property type="evidence" value="ECO:0007669"/>
    <property type="project" value="TreeGrafter"/>
</dbReference>
<dbReference type="InterPro" id="IPR036986">
    <property type="entry name" value="S4_RNA-bd_sf"/>
</dbReference>
<comment type="caution">
    <text evidence="11">The sequence shown here is derived from an EMBL/GenBank/DDBJ whole genome shotgun (WGS) entry which is preliminary data.</text>
</comment>
<organism evidence="11 12">
    <name type="scientific">Candidatus Curtissbacteria bacterium GW2011_GWC2_38_9</name>
    <dbReference type="NCBI Taxonomy" id="1618414"/>
    <lineage>
        <taxon>Bacteria</taxon>
        <taxon>Candidatus Curtissiibacteriota</taxon>
    </lineage>
</organism>
<comment type="function">
    <text evidence="7">One of the primary rRNA binding proteins, it binds directly to 16S rRNA where it nucleates assembly of the body of the 30S subunit.</text>
</comment>
<reference evidence="11 12" key="1">
    <citation type="journal article" date="2015" name="Nature">
        <title>rRNA introns, odd ribosomes, and small enigmatic genomes across a large radiation of phyla.</title>
        <authorList>
            <person name="Brown C.T."/>
            <person name="Hug L.A."/>
            <person name="Thomas B.C."/>
            <person name="Sharon I."/>
            <person name="Castelle C.J."/>
            <person name="Singh A."/>
            <person name="Wilkins M.J."/>
            <person name="Williams K.H."/>
            <person name="Banfield J.F."/>
        </authorList>
    </citation>
    <scope>NUCLEOTIDE SEQUENCE [LARGE SCALE GENOMIC DNA]</scope>
</reference>
<gene>
    <name evidence="7" type="primary">rpsD</name>
    <name evidence="11" type="ORF">UT12_C0009G0023</name>
</gene>
<dbReference type="AlphaFoldDB" id="A0A0G0NV37"/>
<sequence length="202" mass="23224">MARYTGAKHKLCRREGIALCGLPKCPVLRKNAPPPGQHGQKGRRKLSEYGVQLREKQKVKRMYGLLERQFKKYYQLASAQRSSTGEALLALLERRLDNVVYRLNLARSRAQARQLVSHGHVFVNEKKITIPSYNVKIGDVISLSAETANLDFIKKLTEETKETKLPSWLKKKATVGKIESLPKREEFDVDINERLIVEYYSR</sequence>
<keyword evidence="2 7" id="KW-0699">rRNA-binding</keyword>
<dbReference type="PANTHER" id="PTHR11831">
    <property type="entry name" value="30S 40S RIBOSOMAL PROTEIN"/>
    <property type="match status" value="1"/>
</dbReference>
<evidence type="ECO:0000259" key="9">
    <source>
        <dbReference type="SMART" id="SM00363"/>
    </source>
</evidence>
<comment type="similarity">
    <text evidence="1 7 8">Belongs to the universal ribosomal protein uS4 family.</text>
</comment>
<dbReference type="GO" id="GO:0019843">
    <property type="term" value="F:rRNA binding"/>
    <property type="evidence" value="ECO:0007669"/>
    <property type="project" value="UniProtKB-UniRule"/>
</dbReference>
<dbReference type="PANTHER" id="PTHR11831:SF4">
    <property type="entry name" value="SMALL RIBOSOMAL SUBUNIT PROTEIN US4M"/>
    <property type="match status" value="1"/>
</dbReference>
<dbReference type="PROSITE" id="PS00632">
    <property type="entry name" value="RIBOSOMAL_S4"/>
    <property type="match status" value="1"/>
</dbReference>
<dbReference type="Pfam" id="PF01479">
    <property type="entry name" value="S4"/>
    <property type="match status" value="1"/>
</dbReference>
<dbReference type="SMART" id="SM01390">
    <property type="entry name" value="Ribosomal_S4"/>
    <property type="match status" value="1"/>
</dbReference>
<dbReference type="HAMAP" id="MF_01306_B">
    <property type="entry name" value="Ribosomal_uS4_B"/>
    <property type="match status" value="1"/>
</dbReference>
<evidence type="ECO:0000256" key="4">
    <source>
        <dbReference type="ARBA" id="ARBA00022980"/>
    </source>
</evidence>
<dbReference type="SUPFAM" id="SSF55174">
    <property type="entry name" value="Alpha-L RNA-binding motif"/>
    <property type="match status" value="1"/>
</dbReference>
<feature type="domain" description="RNA-binding S4" evidence="9">
    <location>
        <begin position="94"/>
        <end position="158"/>
    </location>
</feature>
<evidence type="ECO:0000256" key="3">
    <source>
        <dbReference type="ARBA" id="ARBA00022884"/>
    </source>
</evidence>
<dbReference type="NCBIfam" id="TIGR01017">
    <property type="entry name" value="rpsD_bact"/>
    <property type="match status" value="1"/>
</dbReference>
<comment type="subunit">
    <text evidence="7">Part of the 30S ribosomal subunit. Contacts protein S5. The interaction surface between S4 and S5 is involved in control of translational fidelity.</text>
</comment>
<dbReference type="NCBIfam" id="NF003717">
    <property type="entry name" value="PRK05327.1"/>
    <property type="match status" value="1"/>
</dbReference>
<evidence type="ECO:0000259" key="10">
    <source>
        <dbReference type="SMART" id="SM01390"/>
    </source>
</evidence>
<dbReference type="InterPro" id="IPR001912">
    <property type="entry name" value="Ribosomal_uS4_N"/>
</dbReference>
<accession>A0A0G0NV37</accession>
<dbReference type="Gene3D" id="3.10.290.10">
    <property type="entry name" value="RNA-binding S4 domain"/>
    <property type="match status" value="1"/>
</dbReference>
<keyword evidence="4 7" id="KW-0689">Ribosomal protein</keyword>
<feature type="domain" description="Small ribosomal subunit protein uS4 N-terminal" evidence="10">
    <location>
        <begin position="3"/>
        <end position="93"/>
    </location>
</feature>
<dbReference type="Gene3D" id="1.10.1050.10">
    <property type="entry name" value="Ribosomal Protein S4 Delta 41, Chain A, domain 1"/>
    <property type="match status" value="1"/>
</dbReference>
<name>A0A0G0NV37_9BACT</name>
<dbReference type="InterPro" id="IPR022801">
    <property type="entry name" value="Ribosomal_uS4"/>
</dbReference>
<dbReference type="FunFam" id="3.10.290.10:FF:000001">
    <property type="entry name" value="30S ribosomal protein S4"/>
    <property type="match status" value="1"/>
</dbReference>
<evidence type="ECO:0000256" key="7">
    <source>
        <dbReference type="HAMAP-Rule" id="MF_01306"/>
    </source>
</evidence>
<dbReference type="GO" id="GO:0003735">
    <property type="term" value="F:structural constituent of ribosome"/>
    <property type="evidence" value="ECO:0007669"/>
    <property type="project" value="InterPro"/>
</dbReference>
<evidence type="ECO:0000256" key="1">
    <source>
        <dbReference type="ARBA" id="ARBA00007465"/>
    </source>
</evidence>
<dbReference type="GO" id="GO:0006412">
    <property type="term" value="P:translation"/>
    <property type="evidence" value="ECO:0007669"/>
    <property type="project" value="UniProtKB-UniRule"/>
</dbReference>
<dbReference type="Pfam" id="PF00163">
    <property type="entry name" value="Ribosomal_S4"/>
    <property type="match status" value="1"/>
</dbReference>
<keyword evidence="5 7" id="KW-0687">Ribonucleoprotein</keyword>
<evidence type="ECO:0000256" key="8">
    <source>
        <dbReference type="RuleBase" id="RU003699"/>
    </source>
</evidence>
<dbReference type="InterPro" id="IPR002942">
    <property type="entry name" value="S4_RNA-bd"/>
</dbReference>
<dbReference type="InterPro" id="IPR005709">
    <property type="entry name" value="Ribosomal_uS4_bac-type"/>
</dbReference>